<dbReference type="PROSITE" id="PS50110">
    <property type="entry name" value="RESPONSE_REGULATORY"/>
    <property type="match status" value="1"/>
</dbReference>
<evidence type="ECO:0000256" key="1">
    <source>
        <dbReference type="ARBA" id="ARBA00023015"/>
    </source>
</evidence>
<evidence type="ECO:0000256" key="4">
    <source>
        <dbReference type="PROSITE-ProRule" id="PRU00169"/>
    </source>
</evidence>
<gene>
    <name evidence="8" type="ORF">HBH25_00985</name>
</gene>
<dbReference type="SMART" id="SM00862">
    <property type="entry name" value="Trans_reg_C"/>
    <property type="match status" value="1"/>
</dbReference>
<dbReference type="Proteomes" id="UP000746535">
    <property type="component" value="Unassembled WGS sequence"/>
</dbReference>
<proteinExistence type="predicted"/>
<organism evidence="8 9">
    <name type="scientific">Pseudomonas quercus</name>
    <dbReference type="NCBI Taxonomy" id="2722792"/>
    <lineage>
        <taxon>Bacteria</taxon>
        <taxon>Pseudomonadati</taxon>
        <taxon>Pseudomonadota</taxon>
        <taxon>Gammaproteobacteria</taxon>
        <taxon>Pseudomonadales</taxon>
        <taxon>Pseudomonadaceae</taxon>
        <taxon>Pseudomonas</taxon>
    </lineage>
</organism>
<keyword evidence="3" id="KW-0804">Transcription</keyword>
<feature type="DNA-binding region" description="OmpR/PhoB-type" evidence="5">
    <location>
        <begin position="114"/>
        <end position="212"/>
    </location>
</feature>
<dbReference type="Pfam" id="PF00486">
    <property type="entry name" value="Trans_reg_C"/>
    <property type="match status" value="1"/>
</dbReference>
<evidence type="ECO:0000313" key="9">
    <source>
        <dbReference type="Proteomes" id="UP000746535"/>
    </source>
</evidence>
<dbReference type="RefSeq" id="WP_168080607.1">
    <property type="nucleotide sequence ID" value="NZ_JAAVJI010000001.1"/>
</dbReference>
<protein>
    <submittedName>
        <fullName evidence="8">Response regulator transcription factor</fullName>
    </submittedName>
</protein>
<evidence type="ECO:0000259" key="6">
    <source>
        <dbReference type="PROSITE" id="PS50110"/>
    </source>
</evidence>
<accession>A0ABX0Y810</accession>
<comment type="caution">
    <text evidence="8">The sequence shown here is derived from an EMBL/GenBank/DDBJ whole genome shotgun (WGS) entry which is preliminary data.</text>
</comment>
<dbReference type="InterPro" id="IPR016032">
    <property type="entry name" value="Sig_transdc_resp-reg_C-effctor"/>
</dbReference>
<dbReference type="EMBL" id="JAAVJI010000001">
    <property type="protein sequence ID" value="NJO99444.1"/>
    <property type="molecule type" value="Genomic_DNA"/>
</dbReference>
<evidence type="ECO:0000256" key="5">
    <source>
        <dbReference type="PROSITE-ProRule" id="PRU01091"/>
    </source>
</evidence>
<name>A0ABX0Y810_9PSED</name>
<keyword evidence="1" id="KW-0805">Transcription regulation</keyword>
<dbReference type="PROSITE" id="PS51755">
    <property type="entry name" value="OMPR_PHOB"/>
    <property type="match status" value="1"/>
</dbReference>
<sequence>MNLLYITEQPDHALMRMFTDHAGDVVSTVPEQADVHLHGQYGYIVLDLPVARADLLHKAVDRRGRARLLVLLGQSDSSIRAQVLQAGADLCLPRPLSTEELQARMQALTRHYPVPATDPGPGLWLSSNRLLLGRAGAQQSVTVTEQRLLALLAQHAEPISRHAIEGHLWGSAEPSRGPLIERHICNLRRKLTELGAPYALQTLRGYGYCLSESLRLRTD</sequence>
<evidence type="ECO:0000256" key="3">
    <source>
        <dbReference type="ARBA" id="ARBA00023163"/>
    </source>
</evidence>
<feature type="domain" description="Response regulatory" evidence="6">
    <location>
        <begin position="1"/>
        <end position="109"/>
    </location>
</feature>
<dbReference type="Gene3D" id="1.10.10.10">
    <property type="entry name" value="Winged helix-like DNA-binding domain superfamily/Winged helix DNA-binding domain"/>
    <property type="match status" value="1"/>
</dbReference>
<dbReference type="SUPFAM" id="SSF46894">
    <property type="entry name" value="C-terminal effector domain of the bipartite response regulators"/>
    <property type="match status" value="1"/>
</dbReference>
<dbReference type="CDD" id="cd00383">
    <property type="entry name" value="trans_reg_C"/>
    <property type="match status" value="1"/>
</dbReference>
<dbReference type="PANTHER" id="PTHR48111">
    <property type="entry name" value="REGULATOR OF RPOS"/>
    <property type="match status" value="1"/>
</dbReference>
<dbReference type="PANTHER" id="PTHR48111:SF67">
    <property type="entry name" value="TRANSCRIPTIONAL REGULATORY PROTEIN TCTD"/>
    <property type="match status" value="1"/>
</dbReference>
<feature type="modified residue" description="4-aspartylphosphate" evidence="4">
    <location>
        <position position="47"/>
    </location>
</feature>
<reference evidence="8 9" key="1">
    <citation type="submission" date="2020-03" db="EMBL/GenBank/DDBJ databases">
        <authorList>
            <person name="Wang L."/>
            <person name="He N."/>
            <person name="Li Y."/>
            <person name="Fang Y."/>
            <person name="Zhang F."/>
        </authorList>
    </citation>
    <scope>NUCLEOTIDE SEQUENCE [LARGE SCALE GENOMIC DNA]</scope>
    <source>
        <strain evidence="9">hsmgli-8</strain>
    </source>
</reference>
<keyword evidence="9" id="KW-1185">Reference proteome</keyword>
<keyword evidence="4" id="KW-0597">Phosphoprotein</keyword>
<evidence type="ECO:0000259" key="7">
    <source>
        <dbReference type="PROSITE" id="PS51755"/>
    </source>
</evidence>
<dbReference type="InterPro" id="IPR036388">
    <property type="entry name" value="WH-like_DNA-bd_sf"/>
</dbReference>
<evidence type="ECO:0000256" key="2">
    <source>
        <dbReference type="ARBA" id="ARBA00023125"/>
    </source>
</evidence>
<keyword evidence="2 5" id="KW-0238">DNA-binding</keyword>
<dbReference type="InterPro" id="IPR001789">
    <property type="entry name" value="Sig_transdc_resp-reg_receiver"/>
</dbReference>
<dbReference type="InterPro" id="IPR011006">
    <property type="entry name" value="CheY-like_superfamily"/>
</dbReference>
<dbReference type="SUPFAM" id="SSF52172">
    <property type="entry name" value="CheY-like"/>
    <property type="match status" value="1"/>
</dbReference>
<dbReference type="Gene3D" id="3.40.50.2300">
    <property type="match status" value="1"/>
</dbReference>
<dbReference type="InterPro" id="IPR039420">
    <property type="entry name" value="WalR-like"/>
</dbReference>
<feature type="domain" description="OmpR/PhoB-type" evidence="7">
    <location>
        <begin position="114"/>
        <end position="212"/>
    </location>
</feature>
<dbReference type="InterPro" id="IPR001867">
    <property type="entry name" value="OmpR/PhoB-type_DNA-bd"/>
</dbReference>
<evidence type="ECO:0000313" key="8">
    <source>
        <dbReference type="EMBL" id="NJO99444.1"/>
    </source>
</evidence>